<keyword evidence="1" id="KW-1185">Reference proteome</keyword>
<evidence type="ECO:0000313" key="1">
    <source>
        <dbReference type="Proteomes" id="UP001652625"/>
    </source>
</evidence>
<dbReference type="GeneID" id="136087573"/>
<protein>
    <submittedName>
        <fullName evidence="2">Uncharacterized protein LOC136087573</fullName>
    </submittedName>
</protein>
<sequence>MFSSEEKHYNLDLLMDMLSSMFSSEEKRFPSKKIKNHQKNREKVCLFCGCICHMKINSQSHTISKFQSCFSDYKIADDERYPTGLCPRCRGIAERTNVVDLRQKINFDIDWPKMTIPAKTRNGKLKTCSCEICKIARTQGRIPKKKYGIKSFKTAAIILRCSFCLTKVKRGLHHKCNATTLR</sequence>
<dbReference type="Proteomes" id="UP001652625">
    <property type="component" value="Chromosome 11"/>
</dbReference>
<dbReference type="RefSeq" id="XP_065666795.1">
    <property type="nucleotide sequence ID" value="XM_065810723.1"/>
</dbReference>
<gene>
    <name evidence="2" type="primary">LOC136087573</name>
</gene>
<evidence type="ECO:0000313" key="2">
    <source>
        <dbReference type="RefSeq" id="XP_065666795.1"/>
    </source>
</evidence>
<organism evidence="1 2">
    <name type="scientific">Hydra vulgaris</name>
    <name type="common">Hydra</name>
    <name type="synonym">Hydra attenuata</name>
    <dbReference type="NCBI Taxonomy" id="6087"/>
    <lineage>
        <taxon>Eukaryota</taxon>
        <taxon>Metazoa</taxon>
        <taxon>Cnidaria</taxon>
        <taxon>Hydrozoa</taxon>
        <taxon>Hydroidolina</taxon>
        <taxon>Anthoathecata</taxon>
        <taxon>Aplanulata</taxon>
        <taxon>Hydridae</taxon>
        <taxon>Hydra</taxon>
    </lineage>
</organism>
<proteinExistence type="predicted"/>
<reference evidence="2" key="1">
    <citation type="submission" date="2025-08" db="UniProtKB">
        <authorList>
            <consortium name="RefSeq"/>
        </authorList>
    </citation>
    <scope>IDENTIFICATION</scope>
</reference>
<name>A0ABM4CXX7_HYDVU</name>
<accession>A0ABM4CXX7</accession>